<organism evidence="3 4">
    <name type="scientific">Pseudonocardia eucalypti</name>
    <dbReference type="NCBI Taxonomy" id="648755"/>
    <lineage>
        <taxon>Bacteria</taxon>
        <taxon>Bacillati</taxon>
        <taxon>Actinomycetota</taxon>
        <taxon>Actinomycetes</taxon>
        <taxon>Pseudonocardiales</taxon>
        <taxon>Pseudonocardiaceae</taxon>
        <taxon>Pseudonocardia</taxon>
    </lineage>
</organism>
<dbReference type="InterPro" id="IPR000868">
    <property type="entry name" value="Isochorismatase-like_dom"/>
</dbReference>
<dbReference type="PANTHER" id="PTHR43540">
    <property type="entry name" value="PEROXYUREIDOACRYLATE/UREIDOACRYLATE AMIDOHYDROLASE-RELATED"/>
    <property type="match status" value="1"/>
</dbReference>
<accession>A0ABP9RBI1</accession>
<dbReference type="RefSeq" id="WP_185059914.1">
    <property type="nucleotide sequence ID" value="NZ_BAABJP010000058.1"/>
</dbReference>
<dbReference type="Pfam" id="PF00857">
    <property type="entry name" value="Isochorismatase"/>
    <property type="match status" value="1"/>
</dbReference>
<comment type="caution">
    <text evidence="3">The sequence shown here is derived from an EMBL/GenBank/DDBJ whole genome shotgun (WGS) entry which is preliminary data.</text>
</comment>
<dbReference type="InterPro" id="IPR016291">
    <property type="entry name" value="Isochorismatase"/>
</dbReference>
<dbReference type="Proteomes" id="UP001428817">
    <property type="component" value="Unassembled WGS sequence"/>
</dbReference>
<name>A0ABP9RBI1_9PSEU</name>
<proteinExistence type="predicted"/>
<feature type="domain" description="Isochorismatase-like" evidence="2">
    <location>
        <begin position="31"/>
        <end position="209"/>
    </location>
</feature>
<dbReference type="PANTHER" id="PTHR43540:SF3">
    <property type="entry name" value="ENTEROBACTIN SYNTHASE COMPONENT B"/>
    <property type="match status" value="1"/>
</dbReference>
<dbReference type="InterPro" id="IPR050272">
    <property type="entry name" value="Isochorismatase-like_hydrls"/>
</dbReference>
<dbReference type="InterPro" id="IPR036380">
    <property type="entry name" value="Isochorismatase-like_sf"/>
</dbReference>
<evidence type="ECO:0000313" key="4">
    <source>
        <dbReference type="Proteomes" id="UP001428817"/>
    </source>
</evidence>
<gene>
    <name evidence="3" type="ORF">GCM10023321_76990</name>
</gene>
<keyword evidence="4" id="KW-1185">Reference proteome</keyword>
<evidence type="ECO:0000256" key="1">
    <source>
        <dbReference type="ARBA" id="ARBA00022801"/>
    </source>
</evidence>
<evidence type="ECO:0000259" key="2">
    <source>
        <dbReference type="Pfam" id="PF00857"/>
    </source>
</evidence>
<dbReference type="PIRSF" id="PIRSF001111">
    <property type="entry name" value="Isochorismatase"/>
    <property type="match status" value="1"/>
</dbReference>
<reference evidence="4" key="1">
    <citation type="journal article" date="2019" name="Int. J. Syst. Evol. Microbiol.">
        <title>The Global Catalogue of Microorganisms (GCM) 10K type strain sequencing project: providing services to taxonomists for standard genome sequencing and annotation.</title>
        <authorList>
            <consortium name="The Broad Institute Genomics Platform"/>
            <consortium name="The Broad Institute Genome Sequencing Center for Infectious Disease"/>
            <person name="Wu L."/>
            <person name="Ma J."/>
        </authorList>
    </citation>
    <scope>NUCLEOTIDE SEQUENCE [LARGE SCALE GENOMIC DNA]</scope>
    <source>
        <strain evidence="4">JCM 18303</strain>
    </source>
</reference>
<protein>
    <recommendedName>
        <fullName evidence="2">Isochorismatase-like domain-containing protein</fullName>
    </recommendedName>
</protein>
<dbReference type="Gene3D" id="3.40.50.850">
    <property type="entry name" value="Isochorismatase-like"/>
    <property type="match status" value="1"/>
</dbReference>
<dbReference type="PRINTS" id="PR01398">
    <property type="entry name" value="ISCHRISMTASE"/>
</dbReference>
<dbReference type="SUPFAM" id="SSF52499">
    <property type="entry name" value="Isochorismatase-like hydrolases"/>
    <property type="match status" value="1"/>
</dbReference>
<dbReference type="EMBL" id="BAABJP010000058">
    <property type="protein sequence ID" value="GAA5174047.1"/>
    <property type="molecule type" value="Genomic_DNA"/>
</dbReference>
<sequence>MSLPRITSYALPKADELPAGRVDWRPDPDRAALLVHDMQRYFLAPFAADADPVRGLVRNTVTLLAACRERGVPVFYTAQPGRQSTRDRGLLTEFWGEGIGAVIDADPRAEEIIPELAPRPGDRKLTKWRYSAFQRSSFAEQLAELGRDQLLITGVYAHIGCQATAVEAFMRDVRPFLVADAVADFSRRHHEQAVEYVAQRCGAAVTTADTLDVLASRVPGDQKPAAV</sequence>
<keyword evidence="1" id="KW-0378">Hydrolase</keyword>
<evidence type="ECO:0000313" key="3">
    <source>
        <dbReference type="EMBL" id="GAA5174047.1"/>
    </source>
</evidence>